<dbReference type="Pfam" id="PF10513">
    <property type="entry name" value="EPL1"/>
    <property type="match status" value="1"/>
</dbReference>
<evidence type="ECO:0000256" key="3">
    <source>
        <dbReference type="ARBA" id="ARBA00023015"/>
    </source>
</evidence>
<dbReference type="PANTHER" id="PTHR14898">
    <property type="entry name" value="ENHANCER OF POLYCOMB"/>
    <property type="match status" value="1"/>
</dbReference>
<evidence type="ECO:0000256" key="5">
    <source>
        <dbReference type="ARBA" id="ARBA00023242"/>
    </source>
</evidence>
<keyword evidence="3 6" id="KW-0805">Transcription regulation</keyword>
<name>A0A8D8CUZ3_CULPI</name>
<comment type="similarity">
    <text evidence="2 6">Belongs to the enhancer of polycomb family.</text>
</comment>
<dbReference type="GO" id="GO:0006357">
    <property type="term" value="P:regulation of transcription by RNA polymerase II"/>
    <property type="evidence" value="ECO:0007669"/>
    <property type="project" value="InterPro"/>
</dbReference>
<dbReference type="EMBL" id="HBUE01134025">
    <property type="protein sequence ID" value="CAG6497785.1"/>
    <property type="molecule type" value="Transcribed_RNA"/>
</dbReference>
<evidence type="ECO:0000256" key="4">
    <source>
        <dbReference type="ARBA" id="ARBA00023163"/>
    </source>
</evidence>
<reference evidence="8" key="1">
    <citation type="submission" date="2021-05" db="EMBL/GenBank/DDBJ databases">
        <authorList>
            <person name="Alioto T."/>
            <person name="Alioto T."/>
            <person name="Gomez Garrido J."/>
        </authorList>
    </citation>
    <scope>NUCLEOTIDE SEQUENCE</scope>
</reference>
<comment type="subcellular location">
    <subcellularLocation>
        <location evidence="1 6">Nucleus</location>
    </subcellularLocation>
</comment>
<sequence>MSKLSFRARALDPSKPMPIYLAEELPDLPEYSAINRAVPQMPSGMEKEEESEHHLQRAICTGLIIPTPEVFEATDSEFYERYYSQDYKMPKQLIHMQPLNLEQDVPDYDMDSADEQWITTQGKRLDLDPLKFETMMDRLEKSSGQTVVTLNEAKSLLKQDDELSIAVYDYWLNKRLKMQHPLILSVKTESRGNTTPNNP</sequence>
<accession>A0A8D8CUZ3</accession>
<dbReference type="GO" id="GO:0035267">
    <property type="term" value="C:NuA4 histone acetyltransferase complex"/>
    <property type="evidence" value="ECO:0007669"/>
    <property type="project" value="InterPro"/>
</dbReference>
<evidence type="ECO:0000259" key="7">
    <source>
        <dbReference type="Pfam" id="PF10513"/>
    </source>
</evidence>
<evidence type="ECO:0000256" key="1">
    <source>
        <dbReference type="ARBA" id="ARBA00004123"/>
    </source>
</evidence>
<evidence type="ECO:0000313" key="8">
    <source>
        <dbReference type="EMBL" id="CAG6497785.1"/>
    </source>
</evidence>
<dbReference type="InterPro" id="IPR024943">
    <property type="entry name" value="Enhancer_polycomb"/>
</dbReference>
<proteinExistence type="inferred from homology"/>
<dbReference type="GO" id="GO:0005634">
    <property type="term" value="C:nucleus"/>
    <property type="evidence" value="ECO:0007669"/>
    <property type="project" value="UniProtKB-SubCell"/>
</dbReference>
<keyword evidence="5 6" id="KW-0539">Nucleus</keyword>
<protein>
    <recommendedName>
        <fullName evidence="6">Enhancer of polycomb-like protein</fullName>
    </recommendedName>
</protein>
<keyword evidence="4 6" id="KW-0804">Transcription</keyword>
<evidence type="ECO:0000256" key="6">
    <source>
        <dbReference type="RuleBase" id="RU361124"/>
    </source>
</evidence>
<dbReference type="AlphaFoldDB" id="A0A8D8CUZ3"/>
<dbReference type="EMBL" id="HBUE01134020">
    <property type="protein sequence ID" value="CAG6497777.1"/>
    <property type="molecule type" value="Transcribed_RNA"/>
</dbReference>
<evidence type="ECO:0000256" key="2">
    <source>
        <dbReference type="ARBA" id="ARBA00008035"/>
    </source>
</evidence>
<organism evidence="8">
    <name type="scientific">Culex pipiens</name>
    <name type="common">House mosquito</name>
    <dbReference type="NCBI Taxonomy" id="7175"/>
    <lineage>
        <taxon>Eukaryota</taxon>
        <taxon>Metazoa</taxon>
        <taxon>Ecdysozoa</taxon>
        <taxon>Arthropoda</taxon>
        <taxon>Hexapoda</taxon>
        <taxon>Insecta</taxon>
        <taxon>Pterygota</taxon>
        <taxon>Neoptera</taxon>
        <taxon>Endopterygota</taxon>
        <taxon>Diptera</taxon>
        <taxon>Nematocera</taxon>
        <taxon>Culicoidea</taxon>
        <taxon>Culicidae</taxon>
        <taxon>Culicinae</taxon>
        <taxon>Culicini</taxon>
        <taxon>Culex</taxon>
        <taxon>Culex</taxon>
    </lineage>
</organism>
<dbReference type="InterPro" id="IPR019542">
    <property type="entry name" value="Enhancer_polycomb-like_N"/>
</dbReference>
<feature type="domain" description="Enhancer of polycomb-like N-terminal" evidence="7">
    <location>
        <begin position="7"/>
        <end position="141"/>
    </location>
</feature>